<accession>A0ABU6SAU1</accession>
<name>A0ABU6SAU1_9FABA</name>
<evidence type="ECO:0008006" key="3">
    <source>
        <dbReference type="Google" id="ProtNLM"/>
    </source>
</evidence>
<evidence type="ECO:0000313" key="1">
    <source>
        <dbReference type="EMBL" id="MED6133335.1"/>
    </source>
</evidence>
<gene>
    <name evidence="1" type="ORF">PIB30_027369</name>
</gene>
<keyword evidence="2" id="KW-1185">Reference proteome</keyword>
<sequence>MALSLPIVNPCASIKNFLIPIADKLNDSNYVTWQRQALFEIGGQRLEDHIIEGKAPSAFDSDAAKIADTKSIKFQEWKQSMTTLCVPGLWLQLILISRIELLIAQML</sequence>
<protein>
    <recommendedName>
        <fullName evidence="3">Retrotransposon Copia-like N-terminal domain-containing protein</fullName>
    </recommendedName>
</protein>
<dbReference type="Proteomes" id="UP001341840">
    <property type="component" value="Unassembled WGS sequence"/>
</dbReference>
<reference evidence="1 2" key="1">
    <citation type="journal article" date="2023" name="Plants (Basel)">
        <title>Bridging the Gap: Combining Genomics and Transcriptomics Approaches to Understand Stylosanthes scabra, an Orphan Legume from the Brazilian Caatinga.</title>
        <authorList>
            <person name="Ferreira-Neto J.R.C."/>
            <person name="da Silva M.D."/>
            <person name="Binneck E."/>
            <person name="de Melo N.F."/>
            <person name="da Silva R.H."/>
            <person name="de Melo A.L.T.M."/>
            <person name="Pandolfi V."/>
            <person name="Bustamante F.O."/>
            <person name="Brasileiro-Vidal A.C."/>
            <person name="Benko-Iseppon A.M."/>
        </authorList>
    </citation>
    <scope>NUCLEOTIDE SEQUENCE [LARGE SCALE GENOMIC DNA]</scope>
    <source>
        <tissue evidence="1">Leaves</tissue>
    </source>
</reference>
<comment type="caution">
    <text evidence="1">The sequence shown here is derived from an EMBL/GenBank/DDBJ whole genome shotgun (WGS) entry which is preliminary data.</text>
</comment>
<dbReference type="EMBL" id="JASCZI010060520">
    <property type="protein sequence ID" value="MED6133335.1"/>
    <property type="molecule type" value="Genomic_DNA"/>
</dbReference>
<evidence type="ECO:0000313" key="2">
    <source>
        <dbReference type="Proteomes" id="UP001341840"/>
    </source>
</evidence>
<proteinExistence type="predicted"/>
<organism evidence="1 2">
    <name type="scientific">Stylosanthes scabra</name>
    <dbReference type="NCBI Taxonomy" id="79078"/>
    <lineage>
        <taxon>Eukaryota</taxon>
        <taxon>Viridiplantae</taxon>
        <taxon>Streptophyta</taxon>
        <taxon>Embryophyta</taxon>
        <taxon>Tracheophyta</taxon>
        <taxon>Spermatophyta</taxon>
        <taxon>Magnoliopsida</taxon>
        <taxon>eudicotyledons</taxon>
        <taxon>Gunneridae</taxon>
        <taxon>Pentapetalae</taxon>
        <taxon>rosids</taxon>
        <taxon>fabids</taxon>
        <taxon>Fabales</taxon>
        <taxon>Fabaceae</taxon>
        <taxon>Papilionoideae</taxon>
        <taxon>50 kb inversion clade</taxon>
        <taxon>dalbergioids sensu lato</taxon>
        <taxon>Dalbergieae</taxon>
        <taxon>Pterocarpus clade</taxon>
        <taxon>Stylosanthes</taxon>
    </lineage>
</organism>